<accession>A0A0P6Y1P7</accession>
<evidence type="ECO:0000259" key="3">
    <source>
        <dbReference type="Pfam" id="PF01520"/>
    </source>
</evidence>
<sequence length="269" mass="29629">MDENPTSASPAPRPAQRGSINFSIIQSFQSVILVGMILATLFTLWTPSTLFSSQSIREILTSVQATEMVQASTPTPGAATNQRIGIVAGHWGNDPGAVCPDGLTEAEINLRIATLVKQILVEQGYQVDLLQEFDEKLYQYQAIALISIHADTCQYIDDSKTGFKVAAAQSSAYPEKSQRLNSCLIHRYQQATNLPFDFNTITTDMREYHTFSEIHSNTTAAIIEVGFMNLDREFLTKHPDIAAQGIANGILCYTRNESIPEAELPINSQ</sequence>
<keyword evidence="1" id="KW-0378">Hydrolase</keyword>
<evidence type="ECO:0000256" key="1">
    <source>
        <dbReference type="ARBA" id="ARBA00022801"/>
    </source>
</evidence>
<dbReference type="OrthoDB" id="160713at2"/>
<gene>
    <name evidence="4" type="ORF">ADN00_03425</name>
</gene>
<dbReference type="Pfam" id="PF01520">
    <property type="entry name" value="Amidase_3"/>
    <property type="match status" value="1"/>
</dbReference>
<keyword evidence="5" id="KW-1185">Reference proteome</keyword>
<dbReference type="RefSeq" id="WP_075061563.1">
    <property type="nucleotide sequence ID" value="NZ_LGCL01000015.1"/>
</dbReference>
<dbReference type="EMBL" id="LGCL01000015">
    <property type="protein sequence ID" value="KPL78959.1"/>
    <property type="molecule type" value="Genomic_DNA"/>
</dbReference>
<dbReference type="Proteomes" id="UP000050417">
    <property type="component" value="Unassembled WGS sequence"/>
</dbReference>
<name>A0A0P6Y1P7_9CHLR</name>
<comment type="caution">
    <text evidence="4">The sequence shown here is derived from an EMBL/GenBank/DDBJ whole genome shotgun (WGS) entry which is preliminary data.</text>
</comment>
<proteinExistence type="predicted"/>
<dbReference type="STRING" id="1134406.ADN00_03425"/>
<evidence type="ECO:0000313" key="5">
    <source>
        <dbReference type="Proteomes" id="UP000050417"/>
    </source>
</evidence>
<reference evidence="4 5" key="1">
    <citation type="submission" date="2015-07" db="EMBL/GenBank/DDBJ databases">
        <title>Genome sequence of Ornatilinea apprima DSM 23815.</title>
        <authorList>
            <person name="Hemp J."/>
            <person name="Ward L.M."/>
            <person name="Pace L.A."/>
            <person name="Fischer W.W."/>
        </authorList>
    </citation>
    <scope>NUCLEOTIDE SEQUENCE [LARGE SCALE GENOMIC DNA]</scope>
    <source>
        <strain evidence="4 5">P3M-1</strain>
    </source>
</reference>
<feature type="domain" description="MurNAc-LAA" evidence="3">
    <location>
        <begin position="84"/>
        <end position="250"/>
    </location>
</feature>
<keyword evidence="2" id="KW-0472">Membrane</keyword>
<organism evidence="4 5">
    <name type="scientific">Ornatilinea apprima</name>
    <dbReference type="NCBI Taxonomy" id="1134406"/>
    <lineage>
        <taxon>Bacteria</taxon>
        <taxon>Bacillati</taxon>
        <taxon>Chloroflexota</taxon>
        <taxon>Anaerolineae</taxon>
        <taxon>Anaerolineales</taxon>
        <taxon>Anaerolineaceae</taxon>
        <taxon>Ornatilinea</taxon>
    </lineage>
</organism>
<dbReference type="InterPro" id="IPR050695">
    <property type="entry name" value="N-acetylmuramoyl_amidase_3"/>
</dbReference>
<dbReference type="GO" id="GO:0008745">
    <property type="term" value="F:N-acetylmuramoyl-L-alanine amidase activity"/>
    <property type="evidence" value="ECO:0007669"/>
    <property type="project" value="InterPro"/>
</dbReference>
<dbReference type="PANTHER" id="PTHR30404">
    <property type="entry name" value="N-ACETYLMURAMOYL-L-ALANINE AMIDASE"/>
    <property type="match status" value="1"/>
</dbReference>
<feature type="transmembrane region" description="Helical" evidence="2">
    <location>
        <begin position="20"/>
        <end position="45"/>
    </location>
</feature>
<evidence type="ECO:0000256" key="2">
    <source>
        <dbReference type="SAM" id="Phobius"/>
    </source>
</evidence>
<dbReference type="SUPFAM" id="SSF53187">
    <property type="entry name" value="Zn-dependent exopeptidases"/>
    <property type="match status" value="1"/>
</dbReference>
<keyword evidence="2" id="KW-1133">Transmembrane helix</keyword>
<dbReference type="AlphaFoldDB" id="A0A0P6Y1P7"/>
<evidence type="ECO:0000313" key="4">
    <source>
        <dbReference type="EMBL" id="KPL78959.1"/>
    </source>
</evidence>
<dbReference type="InterPro" id="IPR002508">
    <property type="entry name" value="MurNAc-LAA_cat"/>
</dbReference>
<dbReference type="PANTHER" id="PTHR30404:SF0">
    <property type="entry name" value="N-ACETYLMURAMOYL-L-ALANINE AMIDASE AMIC"/>
    <property type="match status" value="1"/>
</dbReference>
<protein>
    <recommendedName>
        <fullName evidence="3">MurNAc-LAA domain-containing protein</fullName>
    </recommendedName>
</protein>
<dbReference type="GO" id="GO:0009253">
    <property type="term" value="P:peptidoglycan catabolic process"/>
    <property type="evidence" value="ECO:0007669"/>
    <property type="project" value="InterPro"/>
</dbReference>
<dbReference type="Gene3D" id="3.40.630.40">
    <property type="entry name" value="Zn-dependent exopeptidases"/>
    <property type="match status" value="1"/>
</dbReference>
<dbReference type="GO" id="GO:0030288">
    <property type="term" value="C:outer membrane-bounded periplasmic space"/>
    <property type="evidence" value="ECO:0007669"/>
    <property type="project" value="TreeGrafter"/>
</dbReference>
<dbReference type="CDD" id="cd02696">
    <property type="entry name" value="MurNAc-LAA"/>
    <property type="match status" value="1"/>
</dbReference>
<keyword evidence="2" id="KW-0812">Transmembrane</keyword>